<feature type="compositionally biased region" description="Basic and acidic residues" evidence="1">
    <location>
        <begin position="47"/>
        <end position="58"/>
    </location>
</feature>
<gene>
    <name evidence="2" type="ORF">Asppvi_003984</name>
</gene>
<feature type="compositionally biased region" description="Basic and acidic residues" evidence="1">
    <location>
        <begin position="20"/>
        <end position="31"/>
    </location>
</feature>
<protein>
    <submittedName>
        <fullName evidence="2">Uncharacterized protein</fullName>
    </submittedName>
</protein>
<dbReference type="GeneID" id="67002596"/>
<dbReference type="AlphaFoldDB" id="A0A9P3BB19"/>
<accession>A0A9P3BB19</accession>
<dbReference type="Proteomes" id="UP001043456">
    <property type="component" value="Unassembled WGS sequence"/>
</dbReference>
<dbReference type="RefSeq" id="XP_043155875.1">
    <property type="nucleotide sequence ID" value="XM_043299940.1"/>
</dbReference>
<feature type="compositionally biased region" description="Polar residues" evidence="1">
    <location>
        <begin position="33"/>
        <end position="42"/>
    </location>
</feature>
<evidence type="ECO:0000313" key="2">
    <source>
        <dbReference type="EMBL" id="GIJ85128.1"/>
    </source>
</evidence>
<dbReference type="EMBL" id="BHVY01000003">
    <property type="protein sequence ID" value="GIJ85128.1"/>
    <property type="molecule type" value="Genomic_DNA"/>
</dbReference>
<feature type="region of interest" description="Disordered" evidence="1">
    <location>
        <begin position="18"/>
        <end position="96"/>
    </location>
</feature>
<organism evidence="2 3">
    <name type="scientific">Aspergillus pseudoviridinutans</name>
    <dbReference type="NCBI Taxonomy" id="1517512"/>
    <lineage>
        <taxon>Eukaryota</taxon>
        <taxon>Fungi</taxon>
        <taxon>Dikarya</taxon>
        <taxon>Ascomycota</taxon>
        <taxon>Pezizomycotina</taxon>
        <taxon>Eurotiomycetes</taxon>
        <taxon>Eurotiomycetidae</taxon>
        <taxon>Eurotiales</taxon>
        <taxon>Aspergillaceae</taxon>
        <taxon>Aspergillus</taxon>
        <taxon>Aspergillus subgen. Fumigati</taxon>
    </lineage>
</organism>
<feature type="compositionally biased region" description="Polar residues" evidence="1">
    <location>
        <begin position="82"/>
        <end position="94"/>
    </location>
</feature>
<name>A0A9P3BB19_9EURO</name>
<feature type="compositionally biased region" description="Polar residues" evidence="1">
    <location>
        <begin position="61"/>
        <end position="74"/>
    </location>
</feature>
<reference evidence="2 3" key="1">
    <citation type="submission" date="2018-10" db="EMBL/GenBank/DDBJ databases">
        <title>Pan-genome distribution and transcriptional activeness of fungal secondary metabolism genes in Aspergillus section Fumigati.</title>
        <authorList>
            <person name="Takahashi H."/>
            <person name="Umemura M."/>
            <person name="Ninomiya A."/>
            <person name="Kusuya Y."/>
            <person name="Urayama S."/>
            <person name="Shimizu M."/>
            <person name="Watanabe A."/>
            <person name="Kamei K."/>
            <person name="Yaguchi T."/>
            <person name="Hagiwara D."/>
        </authorList>
    </citation>
    <scope>NUCLEOTIDE SEQUENCE [LARGE SCALE GENOMIC DNA]</scope>
    <source>
        <strain evidence="2 3">IFM 55266</strain>
    </source>
</reference>
<comment type="caution">
    <text evidence="2">The sequence shown here is derived from an EMBL/GenBank/DDBJ whole genome shotgun (WGS) entry which is preliminary data.</text>
</comment>
<keyword evidence="3" id="KW-1185">Reference proteome</keyword>
<evidence type="ECO:0000256" key="1">
    <source>
        <dbReference type="SAM" id="MobiDB-lite"/>
    </source>
</evidence>
<proteinExistence type="predicted"/>
<sequence>MSYWLVGGCLILSAPSEGTNEWRLKTKEDGRALTSNDENSSKAIPDSPKDTGAVKDARAFSSRQTGNRMETPGTSADIVDSWSATGPVSSQSETVHALARDRGGVKYCPIGTTIALSPAANRR</sequence>
<evidence type="ECO:0000313" key="3">
    <source>
        <dbReference type="Proteomes" id="UP001043456"/>
    </source>
</evidence>